<accession>A0A2W2C983</accession>
<feature type="domain" description="Gfo/Idh/MocA-like oxidoreductase N-terminal" evidence="1">
    <location>
        <begin position="5"/>
        <end position="113"/>
    </location>
</feature>
<comment type="caution">
    <text evidence="3">The sequence shown here is derived from an EMBL/GenBank/DDBJ whole genome shotgun (WGS) entry which is preliminary data.</text>
</comment>
<dbReference type="Pfam" id="PF22725">
    <property type="entry name" value="GFO_IDH_MocA_C3"/>
    <property type="match status" value="1"/>
</dbReference>
<dbReference type="InterPro" id="IPR051450">
    <property type="entry name" value="Gfo/Idh/MocA_Oxidoreductases"/>
</dbReference>
<dbReference type="PANTHER" id="PTHR43377:SF1">
    <property type="entry name" value="BILIVERDIN REDUCTASE A"/>
    <property type="match status" value="1"/>
</dbReference>
<dbReference type="Pfam" id="PF01408">
    <property type="entry name" value="GFO_IDH_MocA"/>
    <property type="match status" value="1"/>
</dbReference>
<protein>
    <submittedName>
        <fullName evidence="3">Uncharacterized protein</fullName>
    </submittedName>
</protein>
<evidence type="ECO:0000313" key="4">
    <source>
        <dbReference type="Proteomes" id="UP000248764"/>
    </source>
</evidence>
<feature type="domain" description="GFO/IDH/MocA-like oxidoreductase" evidence="2">
    <location>
        <begin position="157"/>
        <end position="251"/>
    </location>
</feature>
<dbReference type="Gene3D" id="3.40.50.720">
    <property type="entry name" value="NAD(P)-binding Rossmann-like Domain"/>
    <property type="match status" value="1"/>
</dbReference>
<dbReference type="PANTHER" id="PTHR43377">
    <property type="entry name" value="BILIVERDIN REDUCTASE A"/>
    <property type="match status" value="1"/>
</dbReference>
<dbReference type="SUPFAM" id="SSF55347">
    <property type="entry name" value="Glyceraldehyde-3-phosphate dehydrogenase-like, C-terminal domain"/>
    <property type="match status" value="1"/>
</dbReference>
<evidence type="ECO:0000313" key="3">
    <source>
        <dbReference type="EMBL" id="PZF84757.1"/>
    </source>
</evidence>
<dbReference type="InterPro" id="IPR036291">
    <property type="entry name" value="NAD(P)-bd_dom_sf"/>
</dbReference>
<dbReference type="SUPFAM" id="SSF51735">
    <property type="entry name" value="NAD(P)-binding Rossmann-fold domains"/>
    <property type="match status" value="1"/>
</dbReference>
<sequence>MNEARFLIIGAAHWHAPWHLRALEAAGARVVAIVDRAPAARSALGAGRAVREYGDVDEALTRHPEAIPIVLTPPRETPAVLERIVEGGTPFVLEKPGTVDAGALAAIVEAVAARRIATAVPFVNRYADFWAELRALGSIKDDWTHAHFRILAGPPGRYVRDGVPWVLSRRDYGGGALRNLGIHAADAVSQLTGSAEVSVRSARTSNRLHGLEVEDFAIAVLETTDARTITIEAGYAMPAENAADKEWRVHGPGWAVSESNGTVTIRDDQGPRSYAGAPSSEQYLAFGRTLADFAVTGRSVAGDVHDLLLAQRIVDQIYAASPRSMVPSSREM</sequence>
<reference evidence="3 4" key="1">
    <citation type="submission" date="2018-01" db="EMBL/GenBank/DDBJ databases">
        <title>Draft genome sequence of Jiangella sp. GTF31.</title>
        <authorList>
            <person name="Sahin N."/>
            <person name="Ay H."/>
            <person name="Saygin H."/>
        </authorList>
    </citation>
    <scope>NUCLEOTIDE SEQUENCE [LARGE SCALE GENOMIC DNA]</scope>
    <source>
        <strain evidence="3 4">GTF31</strain>
    </source>
</reference>
<dbReference type="Proteomes" id="UP000248764">
    <property type="component" value="Unassembled WGS sequence"/>
</dbReference>
<dbReference type="InterPro" id="IPR000683">
    <property type="entry name" value="Gfo/Idh/MocA-like_OxRdtase_N"/>
</dbReference>
<proteinExistence type="predicted"/>
<dbReference type="AlphaFoldDB" id="A0A2W2C983"/>
<gene>
    <name evidence="3" type="ORF">C1I92_07800</name>
</gene>
<dbReference type="EMBL" id="POTW01000013">
    <property type="protein sequence ID" value="PZF84757.1"/>
    <property type="molecule type" value="Genomic_DNA"/>
</dbReference>
<dbReference type="InterPro" id="IPR055170">
    <property type="entry name" value="GFO_IDH_MocA-like_dom"/>
</dbReference>
<name>A0A2W2C983_9ACTN</name>
<dbReference type="GO" id="GO:0000166">
    <property type="term" value="F:nucleotide binding"/>
    <property type="evidence" value="ECO:0007669"/>
    <property type="project" value="InterPro"/>
</dbReference>
<organism evidence="3 4">
    <name type="scientific">Jiangella anatolica</name>
    <dbReference type="NCBI Taxonomy" id="2670374"/>
    <lineage>
        <taxon>Bacteria</taxon>
        <taxon>Bacillati</taxon>
        <taxon>Actinomycetota</taxon>
        <taxon>Actinomycetes</taxon>
        <taxon>Jiangellales</taxon>
        <taxon>Jiangellaceae</taxon>
        <taxon>Jiangella</taxon>
    </lineage>
</organism>
<evidence type="ECO:0000259" key="2">
    <source>
        <dbReference type="Pfam" id="PF22725"/>
    </source>
</evidence>
<dbReference type="RefSeq" id="WP_111254099.1">
    <property type="nucleotide sequence ID" value="NZ_POTW01000013.1"/>
</dbReference>
<evidence type="ECO:0000259" key="1">
    <source>
        <dbReference type="Pfam" id="PF01408"/>
    </source>
</evidence>
<dbReference type="Gene3D" id="3.30.360.10">
    <property type="entry name" value="Dihydrodipicolinate Reductase, domain 2"/>
    <property type="match status" value="1"/>
</dbReference>
<keyword evidence="4" id="KW-1185">Reference proteome</keyword>